<proteinExistence type="predicted"/>
<keyword evidence="3" id="KW-1185">Reference proteome</keyword>
<sequence length="109" mass="12004">MAYDEELAGRIRAQLGTRDVVEKRMFGGVGMMLHGNMACGLVKHGLLVRIDPADFDELIARADTRPFEMNANRTPRGWVVVPPEAVEDDAALAEWVARGVAFVETLPPK</sequence>
<protein>
    <submittedName>
        <fullName evidence="2">TfoX/Sxy family protein</fullName>
    </submittedName>
</protein>
<organism evidence="2 3">
    <name type="scientific">Spongisporangium articulatum</name>
    <dbReference type="NCBI Taxonomy" id="3362603"/>
    <lineage>
        <taxon>Bacteria</taxon>
        <taxon>Bacillati</taxon>
        <taxon>Actinomycetota</taxon>
        <taxon>Actinomycetes</taxon>
        <taxon>Kineosporiales</taxon>
        <taxon>Kineosporiaceae</taxon>
        <taxon>Spongisporangium</taxon>
    </lineage>
</organism>
<dbReference type="Gene3D" id="3.30.1460.30">
    <property type="entry name" value="YgaC/TfoX-N like chaperone"/>
    <property type="match status" value="1"/>
</dbReference>
<comment type="caution">
    <text evidence="2">The sequence shown here is derived from an EMBL/GenBank/DDBJ whole genome shotgun (WGS) entry which is preliminary data.</text>
</comment>
<dbReference type="Proteomes" id="UP001612915">
    <property type="component" value="Unassembled WGS sequence"/>
</dbReference>
<dbReference type="SUPFAM" id="SSF159894">
    <property type="entry name" value="YgaC/TfoX-N like"/>
    <property type="match status" value="1"/>
</dbReference>
<dbReference type="EMBL" id="JBITLV010000002">
    <property type="protein sequence ID" value="MFI7587234.1"/>
    <property type="molecule type" value="Genomic_DNA"/>
</dbReference>
<gene>
    <name evidence="2" type="ORF">ACIB24_09190</name>
</gene>
<evidence type="ECO:0000313" key="3">
    <source>
        <dbReference type="Proteomes" id="UP001612915"/>
    </source>
</evidence>
<feature type="domain" description="TfoX N-terminal" evidence="1">
    <location>
        <begin position="19"/>
        <end position="102"/>
    </location>
</feature>
<dbReference type="InterPro" id="IPR007076">
    <property type="entry name" value="TfoX_N"/>
</dbReference>
<reference evidence="2 3" key="1">
    <citation type="submission" date="2024-10" db="EMBL/GenBank/DDBJ databases">
        <title>The Natural Products Discovery Center: Release of the First 8490 Sequenced Strains for Exploring Actinobacteria Biosynthetic Diversity.</title>
        <authorList>
            <person name="Kalkreuter E."/>
            <person name="Kautsar S.A."/>
            <person name="Yang D."/>
            <person name="Bader C.D."/>
            <person name="Teijaro C.N."/>
            <person name="Fluegel L."/>
            <person name="Davis C.M."/>
            <person name="Simpson J.R."/>
            <person name="Lauterbach L."/>
            <person name="Steele A.D."/>
            <person name="Gui C."/>
            <person name="Meng S."/>
            <person name="Li G."/>
            <person name="Viehrig K."/>
            <person name="Ye F."/>
            <person name="Su P."/>
            <person name="Kiefer A.F."/>
            <person name="Nichols A."/>
            <person name="Cepeda A.J."/>
            <person name="Yan W."/>
            <person name="Fan B."/>
            <person name="Jiang Y."/>
            <person name="Adhikari A."/>
            <person name="Zheng C.-J."/>
            <person name="Schuster L."/>
            <person name="Cowan T.M."/>
            <person name="Smanski M.J."/>
            <person name="Chevrette M.G."/>
            <person name="De Carvalho L.P.S."/>
            <person name="Shen B."/>
        </authorList>
    </citation>
    <scope>NUCLEOTIDE SEQUENCE [LARGE SCALE GENOMIC DNA]</scope>
    <source>
        <strain evidence="2 3">NPDC049639</strain>
    </source>
</reference>
<accession>A0ABW8ALI0</accession>
<dbReference type="RefSeq" id="WP_398278452.1">
    <property type="nucleotide sequence ID" value="NZ_JBITLV010000002.1"/>
</dbReference>
<evidence type="ECO:0000313" key="2">
    <source>
        <dbReference type="EMBL" id="MFI7587234.1"/>
    </source>
</evidence>
<name>A0ABW8ALI0_9ACTN</name>
<evidence type="ECO:0000259" key="1">
    <source>
        <dbReference type="Pfam" id="PF04993"/>
    </source>
</evidence>
<dbReference type="Pfam" id="PF04993">
    <property type="entry name" value="TfoX_N"/>
    <property type="match status" value="1"/>
</dbReference>